<dbReference type="PANTHER" id="PTHR43685:SF5">
    <property type="entry name" value="GLYCOSYLTRANSFERASE EPSE-RELATED"/>
    <property type="match status" value="1"/>
</dbReference>
<protein>
    <submittedName>
        <fullName evidence="5">Glycosyltransferase involved in cell wall biosynthesis</fullName>
    </submittedName>
</protein>
<dbReference type="Pfam" id="PF00535">
    <property type="entry name" value="Glycos_transf_2"/>
    <property type="match status" value="1"/>
</dbReference>
<gene>
    <name evidence="5" type="ORF">J2X86_001838</name>
</gene>
<evidence type="ECO:0000259" key="4">
    <source>
        <dbReference type="Pfam" id="PF00535"/>
    </source>
</evidence>
<evidence type="ECO:0000256" key="3">
    <source>
        <dbReference type="ARBA" id="ARBA00022679"/>
    </source>
</evidence>
<comment type="caution">
    <text evidence="5">The sequence shown here is derived from an EMBL/GenBank/DDBJ whole genome shotgun (WGS) entry which is preliminary data.</text>
</comment>
<feature type="domain" description="Glycosyltransferase 2-like" evidence="4">
    <location>
        <begin position="4"/>
        <end position="147"/>
    </location>
</feature>
<dbReference type="InterPro" id="IPR001173">
    <property type="entry name" value="Glyco_trans_2-like"/>
</dbReference>
<accession>A0AAW8LDP1</accession>
<evidence type="ECO:0000313" key="6">
    <source>
        <dbReference type="Proteomes" id="UP001262767"/>
    </source>
</evidence>
<evidence type="ECO:0000313" key="5">
    <source>
        <dbReference type="EMBL" id="MDR6629788.1"/>
    </source>
</evidence>
<dbReference type="RefSeq" id="WP_310077456.1">
    <property type="nucleotide sequence ID" value="NZ_JAVDSC010000006.1"/>
</dbReference>
<proteinExistence type="inferred from homology"/>
<organism evidence="5 6">
    <name type="scientific">Acinetobacter lwoffii</name>
    <dbReference type="NCBI Taxonomy" id="28090"/>
    <lineage>
        <taxon>Bacteria</taxon>
        <taxon>Pseudomonadati</taxon>
        <taxon>Pseudomonadota</taxon>
        <taxon>Gammaproteobacteria</taxon>
        <taxon>Moraxellales</taxon>
        <taxon>Moraxellaceae</taxon>
        <taxon>Acinetobacter</taxon>
    </lineage>
</organism>
<dbReference type="EMBL" id="JAVDSC010000006">
    <property type="protein sequence ID" value="MDR6629788.1"/>
    <property type="molecule type" value="Genomic_DNA"/>
</dbReference>
<dbReference type="InterPro" id="IPR050834">
    <property type="entry name" value="Glycosyltransf_2"/>
</dbReference>
<dbReference type="InterPro" id="IPR029044">
    <property type="entry name" value="Nucleotide-diphossugar_trans"/>
</dbReference>
<sequence length="291" mass="34332">MYISIGIPFFNAEKFLEDAIKSVLVQTFQDWELILVDDGSTDRSLEIARSFVDSRIRIISDGYNRRLPYRLNQIISEAKYDIIARMDADDLMAIDRLEKQIKVLTKNPEIDLVVTSLYSIGNKNEILGKRIFSTHQMQPKEILQGLTNLLHPSLLARKAWCQRNPYQENNCLAEDYELWLSAAIKNDFNYMVMQEPLYFYREVENVKKEKMIRGYNTQIEVIKKYYNNIIADREKNKILLKFEIKKIIVKILNFLNLMQILHKRRITTVSESDKIFYASQLEIIECLNNDK</sequence>
<dbReference type="CDD" id="cd00761">
    <property type="entry name" value="Glyco_tranf_GTA_type"/>
    <property type="match status" value="1"/>
</dbReference>
<keyword evidence="2" id="KW-0328">Glycosyltransferase</keyword>
<evidence type="ECO:0000256" key="1">
    <source>
        <dbReference type="ARBA" id="ARBA00006739"/>
    </source>
</evidence>
<dbReference type="Proteomes" id="UP001262767">
    <property type="component" value="Unassembled WGS sequence"/>
</dbReference>
<dbReference type="PANTHER" id="PTHR43685">
    <property type="entry name" value="GLYCOSYLTRANSFERASE"/>
    <property type="match status" value="1"/>
</dbReference>
<dbReference type="AlphaFoldDB" id="A0AAW8LDP1"/>
<dbReference type="SUPFAM" id="SSF53448">
    <property type="entry name" value="Nucleotide-diphospho-sugar transferases"/>
    <property type="match status" value="1"/>
</dbReference>
<dbReference type="GO" id="GO:0016757">
    <property type="term" value="F:glycosyltransferase activity"/>
    <property type="evidence" value="ECO:0007669"/>
    <property type="project" value="UniProtKB-KW"/>
</dbReference>
<reference evidence="5" key="1">
    <citation type="submission" date="2023-07" db="EMBL/GenBank/DDBJ databases">
        <title>Sorghum-associated microbial communities from plants grown in Nebraska, USA.</title>
        <authorList>
            <person name="Schachtman D."/>
        </authorList>
    </citation>
    <scope>NUCLEOTIDE SEQUENCE</scope>
    <source>
        <strain evidence="5">BE44</strain>
    </source>
</reference>
<evidence type="ECO:0000256" key="2">
    <source>
        <dbReference type="ARBA" id="ARBA00022676"/>
    </source>
</evidence>
<name>A0AAW8LDP1_ACILW</name>
<comment type="similarity">
    <text evidence="1">Belongs to the glycosyltransferase 2 family.</text>
</comment>
<dbReference type="Gene3D" id="3.90.550.10">
    <property type="entry name" value="Spore Coat Polysaccharide Biosynthesis Protein SpsA, Chain A"/>
    <property type="match status" value="1"/>
</dbReference>
<keyword evidence="3" id="KW-0808">Transferase</keyword>